<protein>
    <recommendedName>
        <fullName evidence="3">Lipoprotein</fullName>
    </recommendedName>
</protein>
<dbReference type="PROSITE" id="PS51257">
    <property type="entry name" value="PROKAR_LIPOPROTEIN"/>
    <property type="match status" value="1"/>
</dbReference>
<dbReference type="Proteomes" id="UP001204439">
    <property type="component" value="Unassembled WGS sequence"/>
</dbReference>
<evidence type="ECO:0000313" key="1">
    <source>
        <dbReference type="EMBL" id="MDW8548491.1"/>
    </source>
</evidence>
<organism evidence="1 2">
    <name type="scientific">Epilithonimonas ginsengisoli</name>
    <dbReference type="NCBI Taxonomy" id="1245592"/>
    <lineage>
        <taxon>Bacteria</taxon>
        <taxon>Pseudomonadati</taxon>
        <taxon>Bacteroidota</taxon>
        <taxon>Flavobacteriia</taxon>
        <taxon>Flavobacteriales</taxon>
        <taxon>Weeksellaceae</taxon>
        <taxon>Chryseobacterium group</taxon>
        <taxon>Epilithonimonas</taxon>
    </lineage>
</organism>
<comment type="caution">
    <text evidence="1">The sequence shown here is derived from an EMBL/GenBank/DDBJ whole genome shotgun (WGS) entry which is preliminary data.</text>
</comment>
<proteinExistence type="predicted"/>
<evidence type="ECO:0000313" key="2">
    <source>
        <dbReference type="Proteomes" id="UP001204439"/>
    </source>
</evidence>
<gene>
    <name evidence="1" type="ORF">NG800_006195</name>
</gene>
<dbReference type="EMBL" id="JAMXLT020000008">
    <property type="protein sequence ID" value="MDW8548491.1"/>
    <property type="molecule type" value="Genomic_DNA"/>
</dbReference>
<sequence>MKKILFLSVILSLMSSCNGQEKKEVKSTVDTSKQVTKRETIKLDKIALNKSVDDILKGFNLSKDDNHNTMYNLNLDYEEFSFSPDHDFKFNDLNIGKISSLIIYYLKNNNAAFVYELELENNSNSDALITEFNNNFGKQSFYKKLENTKQHPIFLDENGEQETRHMTEELIKWKDDQNNLTYFVTLRKNIDTKENKLHVIAISNSSKKFDEWIDFRSLDMAFPK</sequence>
<reference evidence="1 2" key="1">
    <citation type="submission" date="2023-11" db="EMBL/GenBank/DDBJ databases">
        <title>First isolation, identification, and characterization of non-pathogenic Epilithonimonas ginsengisoli isolated from diseased farmed rainbow trout (Oncorhynchus mykiss) in Chile.</title>
        <authorList>
            <person name="Miranda C.D."/>
            <person name="Irgang R."/>
            <person name="Concha C."/>
            <person name="Rojas R."/>
            <person name="Avendano R."/>
        </authorList>
    </citation>
    <scope>NUCLEOTIDE SEQUENCE [LARGE SCALE GENOMIC DNA]</scope>
    <source>
        <strain evidence="1 2">FP99</strain>
    </source>
</reference>
<name>A0ABU4JG47_9FLAO</name>
<dbReference type="RefSeq" id="WP_131797745.1">
    <property type="nucleotide sequence ID" value="NZ_JAMXLT020000008.1"/>
</dbReference>
<keyword evidence="2" id="KW-1185">Reference proteome</keyword>
<evidence type="ECO:0008006" key="3">
    <source>
        <dbReference type="Google" id="ProtNLM"/>
    </source>
</evidence>
<accession>A0ABU4JG47</accession>